<keyword evidence="2 7" id="KW-0963">Cytoplasm</keyword>
<reference evidence="9 10" key="1">
    <citation type="submission" date="2019-01" db="EMBL/GenBank/DDBJ databases">
        <title>Coherence of Microcystis species and biogeography revealed through population genomics.</title>
        <authorList>
            <person name="Perez-Carrascal O.M."/>
            <person name="Terrat Y."/>
            <person name="Giani A."/>
            <person name="Fortin N."/>
            <person name="Tromas N."/>
            <person name="Shapiro B.J."/>
        </authorList>
    </citation>
    <scope>NUCLEOTIDE SEQUENCE [LARGE SCALE GENOMIC DNA]</scope>
    <source>
        <strain evidence="9">Ma_QC_Ch_20071001_S25D</strain>
    </source>
</reference>
<evidence type="ECO:0000256" key="2">
    <source>
        <dbReference type="ARBA" id="ARBA00022490"/>
    </source>
</evidence>
<dbReference type="SUPFAM" id="SSF54814">
    <property type="entry name" value="Prokaryotic type KH domain (KH-domain type II)"/>
    <property type="match status" value="2"/>
</dbReference>
<dbReference type="NCBIfam" id="TIGR01953">
    <property type="entry name" value="NusA"/>
    <property type="match status" value="1"/>
</dbReference>
<dbReference type="GO" id="GO:0006353">
    <property type="term" value="P:DNA-templated transcription termination"/>
    <property type="evidence" value="ECO:0007669"/>
    <property type="project" value="UniProtKB-UniRule"/>
</dbReference>
<dbReference type="InterPro" id="IPR010213">
    <property type="entry name" value="TF_NusA"/>
</dbReference>
<evidence type="ECO:0000313" key="10">
    <source>
        <dbReference type="Proteomes" id="UP000316958"/>
    </source>
</evidence>
<dbReference type="AlphaFoldDB" id="A0A552FZI5"/>
<dbReference type="Pfam" id="PF13184">
    <property type="entry name" value="KH_NusA_1st"/>
    <property type="match status" value="1"/>
</dbReference>
<dbReference type="Gene3D" id="3.30.1480.10">
    <property type="entry name" value="NusA, N-terminal domain"/>
    <property type="match status" value="1"/>
</dbReference>
<name>A0A552FZI5_MICAE</name>
<comment type="subcellular location">
    <subcellularLocation>
        <location evidence="7">Cytoplasm</location>
    </subcellularLocation>
</comment>
<keyword evidence="5 7" id="KW-0805">Transcription regulation</keyword>
<dbReference type="GO" id="GO:0003723">
    <property type="term" value="F:RNA binding"/>
    <property type="evidence" value="ECO:0007669"/>
    <property type="project" value="UniProtKB-UniRule"/>
</dbReference>
<dbReference type="Gene3D" id="2.40.50.140">
    <property type="entry name" value="Nucleic acid-binding proteins"/>
    <property type="match status" value="1"/>
</dbReference>
<keyword evidence="3 7" id="KW-0889">Transcription antitermination</keyword>
<dbReference type="SMART" id="SM00322">
    <property type="entry name" value="KH"/>
    <property type="match status" value="2"/>
</dbReference>
<dbReference type="GO" id="GO:0003700">
    <property type="term" value="F:DNA-binding transcription factor activity"/>
    <property type="evidence" value="ECO:0007669"/>
    <property type="project" value="InterPro"/>
</dbReference>
<evidence type="ECO:0000256" key="6">
    <source>
        <dbReference type="ARBA" id="ARBA00023163"/>
    </source>
</evidence>
<dbReference type="PANTHER" id="PTHR22648">
    <property type="entry name" value="TRANSCRIPTION TERMINATION FACTOR NUSA"/>
    <property type="match status" value="1"/>
</dbReference>
<organism evidence="9 10">
    <name type="scientific">Microcystis aeruginosa Ma_QC_Ch_20071001_S25D</name>
    <dbReference type="NCBI Taxonomy" id="2486250"/>
    <lineage>
        <taxon>Bacteria</taxon>
        <taxon>Bacillati</taxon>
        <taxon>Cyanobacteriota</taxon>
        <taxon>Cyanophyceae</taxon>
        <taxon>Oscillatoriophycideae</taxon>
        <taxon>Chroococcales</taxon>
        <taxon>Microcystaceae</taxon>
        <taxon>Microcystis</taxon>
    </lineage>
</organism>
<keyword evidence="4 7" id="KW-0694">RNA-binding</keyword>
<gene>
    <name evidence="7 9" type="primary">nusA</name>
    <name evidence="9" type="ORF">EWV57_06070</name>
</gene>
<accession>A0A552FZI5</accession>
<dbReference type="InterPro" id="IPR058582">
    <property type="entry name" value="KH_NusA_2nd"/>
</dbReference>
<dbReference type="InterPro" id="IPR004087">
    <property type="entry name" value="KH_dom"/>
</dbReference>
<dbReference type="InterPro" id="IPR025249">
    <property type="entry name" value="TF_NusA_KH_1st"/>
</dbReference>
<evidence type="ECO:0000256" key="4">
    <source>
        <dbReference type="ARBA" id="ARBA00022884"/>
    </source>
</evidence>
<feature type="domain" description="K Homology" evidence="8">
    <location>
        <begin position="334"/>
        <end position="395"/>
    </location>
</feature>
<protein>
    <recommendedName>
        <fullName evidence="7">Transcription termination/antitermination protein NusA</fullName>
    </recommendedName>
</protein>
<comment type="function">
    <text evidence="7">Participates in both transcription termination and antitermination.</text>
</comment>
<dbReference type="HAMAP" id="MF_00945_B">
    <property type="entry name" value="NusA_B"/>
    <property type="match status" value="1"/>
</dbReference>
<dbReference type="InterPro" id="IPR009019">
    <property type="entry name" value="KH_sf_prok-type"/>
</dbReference>
<keyword evidence="6 7" id="KW-0804">Transcription</keyword>
<dbReference type="FunFam" id="3.30.300.20:FF:000005">
    <property type="entry name" value="Transcription termination/antitermination protein NusA"/>
    <property type="match status" value="1"/>
</dbReference>
<evidence type="ECO:0000256" key="3">
    <source>
        <dbReference type="ARBA" id="ARBA00022814"/>
    </source>
</evidence>
<evidence type="ECO:0000256" key="5">
    <source>
        <dbReference type="ARBA" id="ARBA00023015"/>
    </source>
</evidence>
<dbReference type="Pfam" id="PF08529">
    <property type="entry name" value="NusA_N"/>
    <property type="match status" value="1"/>
</dbReference>
<dbReference type="EMBL" id="SFBE01000106">
    <property type="protein sequence ID" value="TRU52142.1"/>
    <property type="molecule type" value="Genomic_DNA"/>
</dbReference>
<evidence type="ECO:0000313" key="9">
    <source>
        <dbReference type="EMBL" id="TRU52142.1"/>
    </source>
</evidence>
<dbReference type="InterPro" id="IPR012340">
    <property type="entry name" value="NA-bd_OB-fold"/>
</dbReference>
<dbReference type="InterPro" id="IPR030842">
    <property type="entry name" value="TF_NusA_bacterial"/>
</dbReference>
<dbReference type="PANTHER" id="PTHR22648:SF0">
    <property type="entry name" value="TRANSCRIPTION TERMINATION_ANTITERMINATION PROTEIN NUSA"/>
    <property type="match status" value="1"/>
</dbReference>
<dbReference type="CDD" id="cd22529">
    <property type="entry name" value="KH-II_NusA_rpt2"/>
    <property type="match status" value="1"/>
</dbReference>
<dbReference type="SUPFAM" id="SSF69705">
    <property type="entry name" value="Transcription factor NusA, N-terminal domain"/>
    <property type="match status" value="1"/>
</dbReference>
<evidence type="ECO:0000256" key="7">
    <source>
        <dbReference type="HAMAP-Rule" id="MF_00945"/>
    </source>
</evidence>
<dbReference type="GO" id="GO:0005829">
    <property type="term" value="C:cytosol"/>
    <property type="evidence" value="ECO:0007669"/>
    <property type="project" value="TreeGrafter"/>
</dbReference>
<dbReference type="InterPro" id="IPR036555">
    <property type="entry name" value="NusA_N_sf"/>
</dbReference>
<dbReference type="InterPro" id="IPR013735">
    <property type="entry name" value="TF_NusA_N"/>
</dbReference>
<dbReference type="SUPFAM" id="SSF50249">
    <property type="entry name" value="Nucleic acid-binding proteins"/>
    <property type="match status" value="1"/>
</dbReference>
<proteinExistence type="inferred from homology"/>
<sequence>MATVNLPGLKIMLEEISQRHNLPKNAVQESLREALLKGYERYRRAQSLEKAAQFHEDYFNNFDVELDVEEEGFRILSTKTIVEEVTNADHHIGLKEVQEVADEAQLGDEVVLDVTPDQKEFGRMAAIQTKQVLLQKLRDNQRKMIQEEFQDLEGTVLQARVVRFERQAAIVMVQSTYGQPEVEAELPKREQLPNDNYRANATFKVLLKKVLEGSHRGPQLIVSRAAAGLVVYLFANEVPEIEEEIVRIVAVAREANPPSRHVGSRTKIAVDTLERDVDPVGACIGARGSRIQAVVNELRGEKIDVIRWSPDPATYIANALSPARIDQVLFTNAEERQALVLVAQDQLSLAIGKEGQNVRLAARLTGWKIDIKDIALYKGEQEVKPAETDPESQDLDRE</sequence>
<comment type="similarity">
    <text evidence="7">Belongs to the NusA family.</text>
</comment>
<dbReference type="Proteomes" id="UP000316958">
    <property type="component" value="Unassembled WGS sequence"/>
</dbReference>
<dbReference type="InterPro" id="IPR015946">
    <property type="entry name" value="KH_dom-like_a/b"/>
</dbReference>
<dbReference type="GO" id="GO:0031564">
    <property type="term" value="P:transcription antitermination"/>
    <property type="evidence" value="ECO:0007669"/>
    <property type="project" value="UniProtKB-UniRule"/>
</dbReference>
<evidence type="ECO:0000256" key="1">
    <source>
        <dbReference type="ARBA" id="ARBA00022472"/>
    </source>
</evidence>
<dbReference type="Pfam" id="PF26594">
    <property type="entry name" value="KH_NusA_2nd"/>
    <property type="match status" value="1"/>
</dbReference>
<dbReference type="PROSITE" id="PS50084">
    <property type="entry name" value="KH_TYPE_1"/>
    <property type="match status" value="1"/>
</dbReference>
<evidence type="ECO:0000259" key="8">
    <source>
        <dbReference type="SMART" id="SM00322"/>
    </source>
</evidence>
<comment type="subunit">
    <text evidence="7">Monomer. Binds directly to the core enzyme of the DNA-dependent RNA polymerase and to nascent RNA.</text>
</comment>
<feature type="domain" description="K Homology" evidence="8">
    <location>
        <begin position="262"/>
        <end position="325"/>
    </location>
</feature>
<dbReference type="FunFam" id="3.30.300.20:FF:000002">
    <property type="entry name" value="Transcription termination/antitermination protein NusA"/>
    <property type="match status" value="1"/>
</dbReference>
<dbReference type="Gene3D" id="3.30.300.20">
    <property type="match status" value="2"/>
</dbReference>
<comment type="caution">
    <text evidence="9">The sequence shown here is derived from an EMBL/GenBank/DDBJ whole genome shotgun (WGS) entry which is preliminary data.</text>
</comment>
<keyword evidence="1 7" id="KW-0806">Transcription termination</keyword>